<dbReference type="Proteomes" id="UP000298488">
    <property type="component" value="Unassembled WGS sequence"/>
</dbReference>
<feature type="chain" id="PRO_5039079184" evidence="3">
    <location>
        <begin position="22"/>
        <end position="685"/>
    </location>
</feature>
<accession>A0A4R8VBS9</accession>
<feature type="compositionally biased region" description="Low complexity" evidence="1">
    <location>
        <begin position="291"/>
        <end position="306"/>
    </location>
</feature>
<keyword evidence="3" id="KW-0732">Signal</keyword>
<gene>
    <name evidence="4" type="ORF">E3N84_07245</name>
</gene>
<reference evidence="4 5" key="1">
    <citation type="submission" date="2019-03" db="EMBL/GenBank/DDBJ databases">
        <title>Genomics of glacier-inhabiting Cryobacterium strains.</title>
        <authorList>
            <person name="Liu Q."/>
            <person name="Xin Y.-H."/>
        </authorList>
    </citation>
    <scope>NUCLEOTIDE SEQUENCE [LARGE SCALE GENOMIC DNA]</scope>
    <source>
        <strain evidence="4 5">CGMCC 1.10440</strain>
    </source>
</reference>
<keyword evidence="2" id="KW-1133">Transmembrane helix</keyword>
<name>A0A4R8VBS9_9MICO</name>
<feature type="transmembrane region" description="Helical" evidence="2">
    <location>
        <begin position="636"/>
        <end position="659"/>
    </location>
</feature>
<evidence type="ECO:0000256" key="3">
    <source>
        <dbReference type="SAM" id="SignalP"/>
    </source>
</evidence>
<protein>
    <submittedName>
        <fullName evidence="4">Uncharacterized protein</fullName>
    </submittedName>
</protein>
<sequence length="685" mass="70114">MRLIPFLLALGLAVGGAAVPAAPAPIDDGGVTIVAAASDPTGVHRGQALRVSGTITNSSKQAMDAGTATVYLSTIPLTTRASVEHWLASDDSDADQSLGAAVATLAIGELAPGQVRSFTLSVPPSSVKLPGGGIGVFPAAVRLSTGSVVLDTSRSVVVGVPTDTEAQVKLAIATSIVAPSTPTGLLDAATLETLTAPGGMLYRELDVALEHPVAIGVDPMIVASIRLLGDTASESARDWLLRLESASNDLFLLPYADADPVLERQAGARTPLVPLSFPIDGSRFPEPPSGTAQPTDPAAPPATGIPTAQDLVALPSAIDGIAWPAGTVTEKDLDFLAAGGYSRTIVPSSNLTALPVSSPNVTIGSHALTVSDAEVSELLGDAAGATNEGEWAHAASSLAGVLAVTAAHSPGATVFAALDRYPASSATRLGASLSAIESLPWVASTALGEALALPAAKAKLASVDPGTDRVALSARMLESEQDTTSFSSVANDPALITGPQRLALLSLFSSSTVADPASWESAADAFLQQNDALRSSVHIPESSTINFPQEKGNLPIAVRNELDVPVTVYVTVQPERAILDVLNTRVKLTIEANSQAKASVPVQSIANGEVLTRVSLSSGTGAQISMPTYVVLNVQAGWEAVLTVILAVIVVILFAAGIWRTVLRRRRARAQRLESSLPETEGGTA</sequence>
<evidence type="ECO:0000313" key="5">
    <source>
        <dbReference type="Proteomes" id="UP000298488"/>
    </source>
</evidence>
<dbReference type="AlphaFoldDB" id="A0A4R8VBS9"/>
<keyword evidence="2" id="KW-0472">Membrane</keyword>
<feature type="region of interest" description="Disordered" evidence="1">
    <location>
        <begin position="278"/>
        <end position="306"/>
    </location>
</feature>
<organism evidence="4 5">
    <name type="scientific">Terrimesophilobacter mesophilus</name>
    <dbReference type="NCBI Taxonomy" id="433647"/>
    <lineage>
        <taxon>Bacteria</taxon>
        <taxon>Bacillati</taxon>
        <taxon>Actinomycetota</taxon>
        <taxon>Actinomycetes</taxon>
        <taxon>Micrococcales</taxon>
        <taxon>Microbacteriaceae</taxon>
        <taxon>Terrimesophilobacter</taxon>
    </lineage>
</organism>
<dbReference type="Pfam" id="PF19516">
    <property type="entry name" value="DUF6049"/>
    <property type="match status" value="1"/>
</dbReference>
<dbReference type="InterPro" id="IPR046112">
    <property type="entry name" value="DUF6049"/>
</dbReference>
<keyword evidence="2" id="KW-0812">Transmembrane</keyword>
<dbReference type="OrthoDB" id="4985746at2"/>
<evidence type="ECO:0000256" key="2">
    <source>
        <dbReference type="SAM" id="Phobius"/>
    </source>
</evidence>
<keyword evidence="5" id="KW-1185">Reference proteome</keyword>
<evidence type="ECO:0000256" key="1">
    <source>
        <dbReference type="SAM" id="MobiDB-lite"/>
    </source>
</evidence>
<dbReference type="RefSeq" id="WP_104095725.1">
    <property type="nucleotide sequence ID" value="NZ_JACHBP010000001.1"/>
</dbReference>
<comment type="caution">
    <text evidence="4">The sequence shown here is derived from an EMBL/GenBank/DDBJ whole genome shotgun (WGS) entry which is preliminary data.</text>
</comment>
<proteinExistence type="predicted"/>
<feature type="signal peptide" evidence="3">
    <location>
        <begin position="1"/>
        <end position="21"/>
    </location>
</feature>
<evidence type="ECO:0000313" key="4">
    <source>
        <dbReference type="EMBL" id="TFB79856.1"/>
    </source>
</evidence>
<dbReference type="EMBL" id="SOFI01000003">
    <property type="protein sequence ID" value="TFB79856.1"/>
    <property type="molecule type" value="Genomic_DNA"/>
</dbReference>